<accession>A0A481Z438</accession>
<name>A0A481Z438_9VIRU</name>
<dbReference type="EMBL" id="MK500478">
    <property type="protein sequence ID" value="QBK90356.1"/>
    <property type="molecule type" value="Genomic_DNA"/>
</dbReference>
<evidence type="ECO:0000313" key="1">
    <source>
        <dbReference type="EMBL" id="QBK90356.1"/>
    </source>
</evidence>
<proteinExistence type="predicted"/>
<organism evidence="1">
    <name type="scientific">Pithovirus LCPAC103</name>
    <dbReference type="NCBI Taxonomy" id="2506588"/>
    <lineage>
        <taxon>Viruses</taxon>
        <taxon>Pithoviruses</taxon>
    </lineage>
</organism>
<protein>
    <submittedName>
        <fullName evidence="1">Uncharacterized protein</fullName>
    </submittedName>
</protein>
<sequence length="514" mass="57334">MLGFFAAITIECPDVCLDLNGFELRQSEAHALLQSFYSHIELCNAPFVPKEGPADFVKTLKSANRVVVRNGCLGFSSHHAIHGNGAKKVLIEQLRIKLFTVAAISLNGGHDIMIRKVNAGPNRHDIPVLGTYSAAQFTVQLAEAFMNRYSDQMTQYEMSQLLRANGELHENIKAVFREVMTTGETKDPLYRNNEGVIDGNAYGMVIHPLGPAVNEFVRKVAKKQLVRGVCFEDVKIHGIKINVREIPAVSGKDGKDAQRGPAGAVFQFDQVSDGRPPHDRYYRGTKLSQLQIAMARPINRLGIKYGTFGVSQDLVDWASYGQRSGRYNINWKCDGDSMFHLNKGVIGLRLDAVKDGCFQNICIRDLENQGRLGNEAYCGAYKISHDAQKVPGYRGADAIGINISDSKALLFKDVDIRKVVAWNGIARGIRVMFDSCRITFKCVSIKGIKSGYVFRNGKWFGQSYYGQTVEYNSRLPNSIPASYGFEFYQTGYVQLREVKIDKLKGPITDNIYEN</sequence>
<gene>
    <name evidence="1" type="ORF">LCPAC103_00370</name>
</gene>
<reference evidence="1" key="1">
    <citation type="journal article" date="2019" name="MBio">
        <title>Virus Genomes from Deep Sea Sediments Expand the Ocean Megavirome and Support Independent Origins of Viral Gigantism.</title>
        <authorList>
            <person name="Backstrom D."/>
            <person name="Yutin N."/>
            <person name="Jorgensen S.L."/>
            <person name="Dharamshi J."/>
            <person name="Homa F."/>
            <person name="Zaremba-Niedwiedzka K."/>
            <person name="Spang A."/>
            <person name="Wolf Y.I."/>
            <person name="Koonin E.V."/>
            <person name="Ettema T.J."/>
        </authorList>
    </citation>
    <scope>NUCLEOTIDE SEQUENCE</scope>
</reference>